<dbReference type="SUPFAM" id="SSF160481">
    <property type="entry name" value="BRK domain-like"/>
    <property type="match status" value="1"/>
</dbReference>
<feature type="domain" description="Chromo" evidence="14">
    <location>
        <begin position="98"/>
        <end position="141"/>
    </location>
</feature>
<evidence type="ECO:0000313" key="17">
    <source>
        <dbReference type="Ensembl" id="ENSACDP00005005349.1"/>
    </source>
</evidence>
<evidence type="ECO:0000256" key="13">
    <source>
        <dbReference type="SAM" id="MobiDB-lite"/>
    </source>
</evidence>
<evidence type="ECO:0000256" key="12">
    <source>
        <dbReference type="ARBA" id="ARBA00049360"/>
    </source>
</evidence>
<keyword evidence="8" id="KW-0805">Transcription regulation</keyword>
<reference evidence="17" key="1">
    <citation type="submission" date="2025-08" db="UniProtKB">
        <authorList>
            <consortium name="Ensembl"/>
        </authorList>
    </citation>
    <scope>IDENTIFICATION</scope>
</reference>
<evidence type="ECO:0000256" key="10">
    <source>
        <dbReference type="ARBA" id="ARBA00023163"/>
    </source>
</evidence>
<dbReference type="InterPro" id="IPR027417">
    <property type="entry name" value="P-loop_NTPase"/>
</dbReference>
<evidence type="ECO:0000256" key="6">
    <source>
        <dbReference type="ARBA" id="ARBA00022840"/>
    </source>
</evidence>
<accession>A0A8B9DFC4</accession>
<dbReference type="Ensembl" id="ENSACDT00005006416.1">
    <property type="protein sequence ID" value="ENSACDP00005005349.1"/>
    <property type="gene ID" value="ENSACDG00005003412.1"/>
</dbReference>
<keyword evidence="7" id="KW-0156">Chromatin regulator</keyword>
<evidence type="ECO:0000256" key="3">
    <source>
        <dbReference type="ARBA" id="ARBA00022737"/>
    </source>
</evidence>
<dbReference type="SMART" id="SM00298">
    <property type="entry name" value="CHROMO"/>
    <property type="match status" value="1"/>
</dbReference>
<organism evidence="17 18">
    <name type="scientific">Anser cygnoides</name>
    <name type="common">Swan goose</name>
    <dbReference type="NCBI Taxonomy" id="8845"/>
    <lineage>
        <taxon>Eukaryota</taxon>
        <taxon>Metazoa</taxon>
        <taxon>Chordata</taxon>
        <taxon>Craniata</taxon>
        <taxon>Vertebrata</taxon>
        <taxon>Euteleostomi</taxon>
        <taxon>Archelosauria</taxon>
        <taxon>Archosauria</taxon>
        <taxon>Dinosauria</taxon>
        <taxon>Saurischia</taxon>
        <taxon>Theropoda</taxon>
        <taxon>Coelurosauria</taxon>
        <taxon>Aves</taxon>
        <taxon>Neognathae</taxon>
        <taxon>Galloanserae</taxon>
        <taxon>Anseriformes</taxon>
        <taxon>Anatidae</taxon>
        <taxon>Anserinae</taxon>
        <taxon>Anser</taxon>
    </lineage>
</organism>
<protein>
    <submittedName>
        <fullName evidence="17">Chromodomain helicase DNA binding protein 6</fullName>
    </submittedName>
</protein>
<feature type="region of interest" description="Disordered" evidence="13">
    <location>
        <begin position="1742"/>
        <end position="1784"/>
    </location>
</feature>
<evidence type="ECO:0000256" key="9">
    <source>
        <dbReference type="ARBA" id="ARBA00023125"/>
    </source>
</evidence>
<dbReference type="GO" id="GO:0005524">
    <property type="term" value="F:ATP binding"/>
    <property type="evidence" value="ECO:0007669"/>
    <property type="project" value="UniProtKB-KW"/>
</dbReference>
<dbReference type="InterPro" id="IPR056342">
    <property type="entry name" value="HTH_CHD6-9"/>
</dbReference>
<dbReference type="InterPro" id="IPR023780">
    <property type="entry name" value="Chromo_domain"/>
</dbReference>
<evidence type="ECO:0000259" key="14">
    <source>
        <dbReference type="PROSITE" id="PS50013"/>
    </source>
</evidence>
<dbReference type="InterPro" id="IPR000953">
    <property type="entry name" value="Chromo/chromo_shadow_dom"/>
</dbReference>
<dbReference type="InterPro" id="IPR049730">
    <property type="entry name" value="SNF2/RAD54-like_C"/>
</dbReference>
<feature type="region of interest" description="Disordered" evidence="13">
    <location>
        <begin position="1831"/>
        <end position="1876"/>
    </location>
</feature>
<comment type="similarity">
    <text evidence="2">Belongs to the SNF2/RAD54 helicase family.</text>
</comment>
<dbReference type="CDD" id="cd18793">
    <property type="entry name" value="SF2_C_SNF"/>
    <property type="match status" value="1"/>
</dbReference>
<reference evidence="17" key="2">
    <citation type="submission" date="2025-09" db="UniProtKB">
        <authorList>
            <consortium name="Ensembl"/>
        </authorList>
    </citation>
    <scope>IDENTIFICATION</scope>
</reference>
<feature type="region of interest" description="Disordered" evidence="13">
    <location>
        <begin position="887"/>
        <end position="908"/>
    </location>
</feature>
<dbReference type="Pfam" id="PF07533">
    <property type="entry name" value="BRK"/>
    <property type="match status" value="1"/>
</dbReference>
<evidence type="ECO:0000259" key="16">
    <source>
        <dbReference type="PROSITE" id="PS51194"/>
    </source>
</evidence>
<dbReference type="GO" id="GO:0003677">
    <property type="term" value="F:DNA binding"/>
    <property type="evidence" value="ECO:0007669"/>
    <property type="project" value="UniProtKB-KW"/>
</dbReference>
<dbReference type="FunFam" id="1.10.10.60:FF:000184">
    <property type="entry name" value="Chromodomain helicase DNA binding protein 6"/>
    <property type="match status" value="1"/>
</dbReference>
<keyword evidence="3" id="KW-0677">Repeat</keyword>
<keyword evidence="5" id="KW-0378">Hydrolase</keyword>
<feature type="domain" description="Helicase ATP-binding" evidence="15">
    <location>
        <begin position="196"/>
        <end position="370"/>
    </location>
</feature>
<dbReference type="PROSITE" id="PS50013">
    <property type="entry name" value="CHROMO_2"/>
    <property type="match status" value="1"/>
</dbReference>
<dbReference type="InterPro" id="IPR016197">
    <property type="entry name" value="Chromo-like_dom_sf"/>
</dbReference>
<dbReference type="FunFam" id="3.40.50.10810:FF:000003">
    <property type="entry name" value="chromodomain-helicase-DNA-binding protein 8 isoform X4"/>
    <property type="match status" value="1"/>
</dbReference>
<evidence type="ECO:0000256" key="8">
    <source>
        <dbReference type="ARBA" id="ARBA00023015"/>
    </source>
</evidence>
<sequence length="1887" mass="215001">MAFFSLGLHMARHELDVLWVAGSFLLVCMVDGVVAQGLLWSHFVDFFSLCSSYLHCKWATLEELEKDPRISQKIKRFRNKQAQMKHIFTEDLFNPDYVEVDRILEVAHTKDPDTGEEVTHYLVKWCSLPYEESTWELEEDVDPGKIKEFEALQIPPEIKHMERPASESWQKLEKSREYKNSNQLREYQLEGMNWLLFNWYNRKNCILADEMGLGKTIQSITFLSEIFLMGIHGPFLIIAPLSTITNWEREFRTWTEMNAIVYHGSQISRQMIQQYEMVYRDTQGNPLPGIFKFQVVITTFEMILADCPELKKIQWRCVVIDEAHRLKNRNCKLLEGLKLMALEHKVLLTGTPLQNSVEELFSLLNFLEPQQFPSETAFLEEFGDLKTEEQVKKLQSILKPMMLRRLKDDVEKNLAPKQETIIEVELTNIQKKYYRAILEKNFSFLSKGANQHNMPNLINTMMELRKCCNHPYLINGAEEKILEDFRKTHSPEAPDFQLQAMIQAAGKLVLIDKLLPKLIAGGHKVLIFSQMVRCLDILEDYLIQRYTYERIDGRVRGNLRQAAIDRFCKPDSDRFVFLLCTRAGGLGINLTAADTCIIFDSDWNPQNDLQAQARCHRIGQSKAVKVYRLITRNSYEREMFDKASLKLGLDKAVLQDINRKGSTNGVQQLSKMEVEDLLRKGAYGALMDEEDEGSKFCEEDIDQILQRRTQTITIQSEGKGSTFAKASFVASGNRTDISLDDPNFWQKWAKIAELDTDAKNEKSLVIDRPRVRKQTKHYNSFEEDELMEFSELDSDSDERPTRSRRFNEKTRRYLRAECFRVEKNLLIFGWGRWKDILTHGRFKWHLNEKDMEMICRALLVYCVKHYKGDEKIKSFIWDLITPTKDGQNQALQNHSGLSAPVPRGRKGKKTKNQMLLPEIKNADWLATCNPEVVLHDDSYKKHLKQHCNKVLLRVRMLYYLKAEVLGEAADKAFEGTPARELDVLLPDIDYVEIPVDWWNAEADKSLLIGVFKHGYERYNAMRADPALCFLEKVGMPDEKLLSAEQGVSDGAQDTAERWAGDGTEPLRVVQLTPGDRSCWPVSSALTARLRRLVTVYQRCNRKELPPRAEMLVPVAFTSSSLPHRWTRREQADFYRTVSSFGVIYDQEKKIFDWTQFRAISRLEKKTDESLEKYFYSFVAMCKNVCGLPLWKEDGPPDPDIYVEPITEERAARTLYRIELLRKVREQVLKCPQLHERLKLCRPSLYLPVWWECGKHDRDLLIGTAKHGLNRTDYYIMNDPQLSFLDAYRNYAQHKRTGIPGSETLCCLYQTNSKLYSSPLYSQVDQTCESLENEAESQIKLESIDNTMSQSGGSPPDANCETFMSKDRVIINRIDNICHAILKGKWPSSSQDAKQRSLEQLAATHIHSPIVLNGWREAAVDLSRNSDGSPGNSSPFPLNTNMPKLGTVNTLQGSLGMDLSGILQAGLIHPVTGQIVNGSLRRDDAAMRRRRGRRKNVEGMDLIFLKERPLPTRLQVSQCFPLHMALMQSPSRLIKLSSLIKIVLFALQNFSDKPKQRRQRCKDPSKLDINALTGEERVPVVHKGTGRRLGGATAPALKELPRWLDANLEYAVAADWADIVKLSGYLPESKFNRILTEPVLRDAGPRRRGRRPRSELIKAPGVVADSSSGMGPLFMNGLIAGMDLVGIQNMRNMQGIPLTGLVGFPAGFAAVPAGEDVKSTLSMLPMMLPGMATVPQMFGVGGLLNPPMTTTSTEDKQSSQDVKKETLSEDKPGPSSFSNQTESAITTSSPVAFNPFLIPGMSPGLIYPSMFLSPGIGMALPGIQQTRHSEAANLESQKRKRKKAKGESANPEPETVLLPEKEAANGQNCTEQTPPLSAEKDCRVLPLY</sequence>
<dbReference type="Proteomes" id="UP000694521">
    <property type="component" value="Unplaced"/>
</dbReference>
<dbReference type="SMART" id="SM00487">
    <property type="entry name" value="DEXDc"/>
    <property type="match status" value="1"/>
</dbReference>
<evidence type="ECO:0000256" key="5">
    <source>
        <dbReference type="ARBA" id="ARBA00022801"/>
    </source>
</evidence>
<dbReference type="Gene3D" id="3.40.50.300">
    <property type="entry name" value="P-loop containing nucleotide triphosphate hydrolases"/>
    <property type="match status" value="1"/>
</dbReference>
<dbReference type="InterPro" id="IPR014001">
    <property type="entry name" value="Helicase_ATP-bd"/>
</dbReference>
<dbReference type="Pfam" id="PF00385">
    <property type="entry name" value="Chromo"/>
    <property type="match status" value="1"/>
</dbReference>
<dbReference type="Pfam" id="PF00271">
    <property type="entry name" value="Helicase_C"/>
    <property type="match status" value="1"/>
</dbReference>
<keyword evidence="6" id="KW-0067">ATP-binding</keyword>
<dbReference type="PANTHER" id="PTHR46850">
    <property type="entry name" value="CHROMODOMAIN-HELICASE-DNA-BINDING PROTEIN 9"/>
    <property type="match status" value="1"/>
</dbReference>
<evidence type="ECO:0000256" key="4">
    <source>
        <dbReference type="ARBA" id="ARBA00022741"/>
    </source>
</evidence>
<dbReference type="CDD" id="cd18663">
    <property type="entry name" value="CD2_tandem_CHD5-9_like"/>
    <property type="match status" value="1"/>
</dbReference>
<feature type="compositionally biased region" description="Polar residues" evidence="13">
    <location>
        <begin position="887"/>
        <end position="896"/>
    </location>
</feature>
<dbReference type="SMART" id="SM00592">
    <property type="entry name" value="BRK"/>
    <property type="match status" value="1"/>
</dbReference>
<dbReference type="FunFam" id="3.40.50.300:FF:000015">
    <property type="entry name" value="chromodomain-helicase-DNA-binding protein 9 isoform X1"/>
    <property type="match status" value="1"/>
</dbReference>
<keyword evidence="11" id="KW-0539">Nucleus</keyword>
<dbReference type="InterPro" id="IPR038718">
    <property type="entry name" value="SNF2-like_sf"/>
</dbReference>
<evidence type="ECO:0000259" key="15">
    <source>
        <dbReference type="PROSITE" id="PS51192"/>
    </source>
</evidence>
<dbReference type="InterPro" id="IPR000330">
    <property type="entry name" value="SNF2_N"/>
</dbReference>
<evidence type="ECO:0000256" key="2">
    <source>
        <dbReference type="ARBA" id="ARBA00007025"/>
    </source>
</evidence>
<feature type="domain" description="Helicase C-terminal" evidence="16">
    <location>
        <begin position="510"/>
        <end position="678"/>
    </location>
</feature>
<dbReference type="InterPro" id="IPR006576">
    <property type="entry name" value="BRK_domain"/>
</dbReference>
<keyword evidence="9" id="KW-0238">DNA-binding</keyword>
<dbReference type="GO" id="GO:0016787">
    <property type="term" value="F:hydrolase activity"/>
    <property type="evidence" value="ECO:0007669"/>
    <property type="project" value="UniProtKB-KW"/>
</dbReference>
<dbReference type="InterPro" id="IPR037259">
    <property type="entry name" value="BRK_sf"/>
</dbReference>
<dbReference type="PANTHER" id="PTHR46850:SF1">
    <property type="entry name" value="CHROMODOMAIN-HELICASE-DNA-BINDING PROTEIN 9"/>
    <property type="match status" value="1"/>
</dbReference>
<name>A0A8B9DFC4_ANSCY</name>
<keyword evidence="10" id="KW-0804">Transcription</keyword>
<keyword evidence="4" id="KW-0547">Nucleotide-binding</keyword>
<dbReference type="SMART" id="SM00490">
    <property type="entry name" value="HELICc"/>
    <property type="match status" value="1"/>
</dbReference>
<evidence type="ECO:0000256" key="1">
    <source>
        <dbReference type="ARBA" id="ARBA00004123"/>
    </source>
</evidence>
<dbReference type="InterPro" id="IPR001650">
    <property type="entry name" value="Helicase_C-like"/>
</dbReference>
<feature type="compositionally biased region" description="Basic and acidic residues" evidence="13">
    <location>
        <begin position="1752"/>
        <end position="1771"/>
    </location>
</feature>
<evidence type="ECO:0000313" key="18">
    <source>
        <dbReference type="Proteomes" id="UP000694521"/>
    </source>
</evidence>
<dbReference type="GO" id="GO:0006325">
    <property type="term" value="P:chromatin organization"/>
    <property type="evidence" value="ECO:0007669"/>
    <property type="project" value="UniProtKB-KW"/>
</dbReference>
<keyword evidence="18" id="KW-1185">Reference proteome</keyword>
<dbReference type="SUPFAM" id="SSF52540">
    <property type="entry name" value="P-loop containing nucleoside triphosphate hydrolases"/>
    <property type="match status" value="2"/>
</dbReference>
<feature type="compositionally biased region" description="Polar residues" evidence="13">
    <location>
        <begin position="1774"/>
        <end position="1784"/>
    </location>
</feature>
<proteinExistence type="inferred from homology"/>
<comment type="catalytic activity">
    <reaction evidence="12">
        <text>ATP + H2O = ADP + phosphate + H(+)</text>
        <dbReference type="Rhea" id="RHEA:13065"/>
        <dbReference type="ChEBI" id="CHEBI:15377"/>
        <dbReference type="ChEBI" id="CHEBI:15378"/>
        <dbReference type="ChEBI" id="CHEBI:30616"/>
        <dbReference type="ChEBI" id="CHEBI:43474"/>
        <dbReference type="ChEBI" id="CHEBI:456216"/>
    </reaction>
</comment>
<dbReference type="Gene3D" id="3.40.50.10810">
    <property type="entry name" value="Tandem AAA-ATPase domain"/>
    <property type="match status" value="1"/>
</dbReference>
<dbReference type="InterPro" id="IPR051493">
    <property type="entry name" value="CHD"/>
</dbReference>
<dbReference type="Pfam" id="PF00176">
    <property type="entry name" value="SNF2-rel_dom"/>
    <property type="match status" value="1"/>
</dbReference>
<dbReference type="PROSITE" id="PS51192">
    <property type="entry name" value="HELICASE_ATP_BIND_1"/>
    <property type="match status" value="1"/>
</dbReference>
<dbReference type="FunFam" id="2.40.50.40:FF:000001">
    <property type="entry name" value="chromodomain-helicase-DNA-binding protein 8 isoform X4"/>
    <property type="match status" value="1"/>
</dbReference>
<dbReference type="Gene3D" id="1.10.10.60">
    <property type="entry name" value="Homeodomain-like"/>
    <property type="match status" value="2"/>
</dbReference>
<dbReference type="Pfam" id="PF23078">
    <property type="entry name" value="HTH_CHD6-9"/>
    <property type="match status" value="1"/>
</dbReference>
<evidence type="ECO:0000256" key="11">
    <source>
        <dbReference type="ARBA" id="ARBA00023242"/>
    </source>
</evidence>
<feature type="compositionally biased region" description="Polar residues" evidence="13">
    <location>
        <begin position="1864"/>
        <end position="1874"/>
    </location>
</feature>
<comment type="subcellular location">
    <subcellularLocation>
        <location evidence="1">Nucleus</location>
    </subcellularLocation>
</comment>
<dbReference type="GO" id="GO:0005634">
    <property type="term" value="C:nucleus"/>
    <property type="evidence" value="ECO:0007669"/>
    <property type="project" value="UniProtKB-SubCell"/>
</dbReference>
<dbReference type="SUPFAM" id="SSF54160">
    <property type="entry name" value="Chromo domain-like"/>
    <property type="match status" value="1"/>
</dbReference>
<dbReference type="PROSITE" id="PS51194">
    <property type="entry name" value="HELICASE_CTER"/>
    <property type="match status" value="1"/>
</dbReference>
<dbReference type="Gene3D" id="2.40.50.40">
    <property type="match status" value="1"/>
</dbReference>
<dbReference type="Gene3D" id="3.40.5.120">
    <property type="match status" value="1"/>
</dbReference>
<evidence type="ECO:0000256" key="7">
    <source>
        <dbReference type="ARBA" id="ARBA00022853"/>
    </source>
</evidence>